<dbReference type="GO" id="GO:0008168">
    <property type="term" value="F:methyltransferase activity"/>
    <property type="evidence" value="ECO:0007669"/>
    <property type="project" value="UniProtKB-KW"/>
</dbReference>
<dbReference type="GO" id="GO:0032259">
    <property type="term" value="P:methylation"/>
    <property type="evidence" value="ECO:0007669"/>
    <property type="project" value="UniProtKB-KW"/>
</dbReference>
<protein>
    <submittedName>
        <fullName evidence="2">FkbM family methyltransferase</fullName>
    </submittedName>
</protein>
<feature type="domain" description="Methyltransferase FkbM" evidence="1">
    <location>
        <begin position="79"/>
        <end position="285"/>
    </location>
</feature>
<dbReference type="PANTHER" id="PTHR34203:SF15">
    <property type="entry name" value="SLL1173 PROTEIN"/>
    <property type="match status" value="1"/>
</dbReference>
<dbReference type="RefSeq" id="WP_216836361.1">
    <property type="nucleotide sequence ID" value="NZ_JAFNJS010000002.1"/>
</dbReference>
<dbReference type="InterPro" id="IPR052514">
    <property type="entry name" value="SAM-dependent_MTase"/>
</dbReference>
<sequence>MSYLQRSSSMGEEQRLRERRVLPLGPGELLVEASWGGFMVVPAFNLDVAIGVTRDGVHEAWTTRLVQELLRPGDTYLNAGANFGYFVCLAGRLVGPEGHVIGVEPNPHILPFLMKSIYWNGSIGNTEIVARALSDAPDEDIAFHFDPQYLGGGAICATPQGVAPAEAGQDGFAEALWSAGTVGRLQDAQGRWIKGMGLMLTVTARSTTIDRVLAHLALPKLDLLHLDIEGSEPFALLGALETLRQSPRLKIITEWSSGHYRLGSPRLRDAFDAVWAHLALLGYRVRLLQPRVAADGGIHLSPPLSHETLTTTAPHGDYLWTRIEEDPFR</sequence>
<evidence type="ECO:0000259" key="1">
    <source>
        <dbReference type="Pfam" id="PF05050"/>
    </source>
</evidence>
<evidence type="ECO:0000313" key="2">
    <source>
        <dbReference type="EMBL" id="MFC3000324.1"/>
    </source>
</evidence>
<evidence type="ECO:0000313" key="3">
    <source>
        <dbReference type="Proteomes" id="UP001595420"/>
    </source>
</evidence>
<dbReference type="NCBIfam" id="TIGR01444">
    <property type="entry name" value="fkbM_fam"/>
    <property type="match status" value="1"/>
</dbReference>
<proteinExistence type="predicted"/>
<gene>
    <name evidence="2" type="ORF">ACFOD3_10495</name>
</gene>
<dbReference type="Pfam" id="PF05050">
    <property type="entry name" value="Methyltransf_21"/>
    <property type="match status" value="1"/>
</dbReference>
<organism evidence="2 3">
    <name type="scientific">Falsiroseomonas tokyonensis</name>
    <dbReference type="NCBI Taxonomy" id="430521"/>
    <lineage>
        <taxon>Bacteria</taxon>
        <taxon>Pseudomonadati</taxon>
        <taxon>Pseudomonadota</taxon>
        <taxon>Alphaproteobacteria</taxon>
        <taxon>Acetobacterales</taxon>
        <taxon>Roseomonadaceae</taxon>
        <taxon>Falsiroseomonas</taxon>
    </lineage>
</organism>
<keyword evidence="2" id="KW-0808">Transferase</keyword>
<accession>A0ABV7BUF1</accession>
<dbReference type="EMBL" id="JBHRSB010000002">
    <property type="protein sequence ID" value="MFC3000324.1"/>
    <property type="molecule type" value="Genomic_DNA"/>
</dbReference>
<reference evidence="3" key="1">
    <citation type="journal article" date="2019" name="Int. J. Syst. Evol. Microbiol.">
        <title>The Global Catalogue of Microorganisms (GCM) 10K type strain sequencing project: providing services to taxonomists for standard genome sequencing and annotation.</title>
        <authorList>
            <consortium name="The Broad Institute Genomics Platform"/>
            <consortium name="The Broad Institute Genome Sequencing Center for Infectious Disease"/>
            <person name="Wu L."/>
            <person name="Ma J."/>
        </authorList>
    </citation>
    <scope>NUCLEOTIDE SEQUENCE [LARGE SCALE GENOMIC DNA]</scope>
    <source>
        <strain evidence="3">CGMCC 1.16855</strain>
    </source>
</reference>
<dbReference type="InterPro" id="IPR006342">
    <property type="entry name" value="FkbM_mtfrase"/>
</dbReference>
<dbReference type="PANTHER" id="PTHR34203">
    <property type="entry name" value="METHYLTRANSFERASE, FKBM FAMILY PROTEIN"/>
    <property type="match status" value="1"/>
</dbReference>
<keyword evidence="3" id="KW-1185">Reference proteome</keyword>
<comment type="caution">
    <text evidence="2">The sequence shown here is derived from an EMBL/GenBank/DDBJ whole genome shotgun (WGS) entry which is preliminary data.</text>
</comment>
<name>A0ABV7BUF1_9PROT</name>
<keyword evidence="2" id="KW-0489">Methyltransferase</keyword>
<dbReference type="Proteomes" id="UP001595420">
    <property type="component" value="Unassembled WGS sequence"/>
</dbReference>